<gene>
    <name evidence="1" type="ORF">E3N88_41346</name>
</gene>
<reference evidence="1 2" key="1">
    <citation type="submission" date="2019-05" db="EMBL/GenBank/DDBJ databases">
        <title>Mikania micrantha, genome provides insights into the molecular mechanism of rapid growth.</title>
        <authorList>
            <person name="Liu B."/>
        </authorList>
    </citation>
    <scope>NUCLEOTIDE SEQUENCE [LARGE SCALE GENOMIC DNA]</scope>
    <source>
        <strain evidence="1">NLD-2019</strain>
        <tissue evidence="1">Leaf</tissue>
    </source>
</reference>
<accession>A0A5N6LQA5</accession>
<organism evidence="1 2">
    <name type="scientific">Mikania micrantha</name>
    <name type="common">bitter vine</name>
    <dbReference type="NCBI Taxonomy" id="192012"/>
    <lineage>
        <taxon>Eukaryota</taxon>
        <taxon>Viridiplantae</taxon>
        <taxon>Streptophyta</taxon>
        <taxon>Embryophyta</taxon>
        <taxon>Tracheophyta</taxon>
        <taxon>Spermatophyta</taxon>
        <taxon>Magnoliopsida</taxon>
        <taxon>eudicotyledons</taxon>
        <taxon>Gunneridae</taxon>
        <taxon>Pentapetalae</taxon>
        <taxon>asterids</taxon>
        <taxon>campanulids</taxon>
        <taxon>Asterales</taxon>
        <taxon>Asteraceae</taxon>
        <taxon>Asteroideae</taxon>
        <taxon>Heliantheae alliance</taxon>
        <taxon>Eupatorieae</taxon>
        <taxon>Mikania</taxon>
    </lineage>
</organism>
<evidence type="ECO:0000313" key="1">
    <source>
        <dbReference type="EMBL" id="KAD2394369.1"/>
    </source>
</evidence>
<proteinExistence type="predicted"/>
<keyword evidence="2" id="KW-1185">Reference proteome</keyword>
<dbReference type="Proteomes" id="UP000326396">
    <property type="component" value="Linkage Group LG9"/>
</dbReference>
<sequence>MLLPKDNSLLLKAVQNNCFRRSTLRRNSRQKLLKRKASEDKSFPKLPQHLLEQRLPRLTLTKTSADCTLWYKSHWHRTSLSDQLRETYHESDTSPYLSSAALNAKDCPKP</sequence>
<evidence type="ECO:0000313" key="2">
    <source>
        <dbReference type="Proteomes" id="UP000326396"/>
    </source>
</evidence>
<dbReference type="AlphaFoldDB" id="A0A5N6LQA5"/>
<protein>
    <submittedName>
        <fullName evidence="1">Uncharacterized protein</fullName>
    </submittedName>
</protein>
<comment type="caution">
    <text evidence="1">The sequence shown here is derived from an EMBL/GenBank/DDBJ whole genome shotgun (WGS) entry which is preliminary data.</text>
</comment>
<name>A0A5N6LQA5_9ASTR</name>
<dbReference type="EMBL" id="SZYD01000019">
    <property type="protein sequence ID" value="KAD2394369.1"/>
    <property type="molecule type" value="Genomic_DNA"/>
</dbReference>